<dbReference type="InterPro" id="IPR011008">
    <property type="entry name" value="Dimeric_a/b-barrel"/>
</dbReference>
<evidence type="ECO:0000313" key="8">
    <source>
        <dbReference type="Proteomes" id="UP000799757"/>
    </source>
</evidence>
<protein>
    <recommendedName>
        <fullName evidence="9">CENP-V/GFA domain-containing protein</fullName>
    </recommendedName>
</protein>
<dbReference type="SUPFAM" id="SSF54909">
    <property type="entry name" value="Dimeric alpha+beta barrel"/>
    <property type="match status" value="1"/>
</dbReference>
<evidence type="ECO:0000256" key="2">
    <source>
        <dbReference type="ARBA" id="ARBA00022723"/>
    </source>
</evidence>
<reference evidence="7" key="1">
    <citation type="journal article" date="2020" name="Stud. Mycol.">
        <title>101 Dothideomycetes genomes: a test case for predicting lifestyles and emergence of pathogens.</title>
        <authorList>
            <person name="Haridas S."/>
            <person name="Albert R."/>
            <person name="Binder M."/>
            <person name="Bloem J."/>
            <person name="Labutti K."/>
            <person name="Salamov A."/>
            <person name="Andreopoulos B."/>
            <person name="Baker S."/>
            <person name="Barry K."/>
            <person name="Bills G."/>
            <person name="Bluhm B."/>
            <person name="Cannon C."/>
            <person name="Castanera R."/>
            <person name="Culley D."/>
            <person name="Daum C."/>
            <person name="Ezra D."/>
            <person name="Gonzalez J."/>
            <person name="Henrissat B."/>
            <person name="Kuo A."/>
            <person name="Liang C."/>
            <person name="Lipzen A."/>
            <person name="Lutzoni F."/>
            <person name="Magnuson J."/>
            <person name="Mondo S."/>
            <person name="Nolan M."/>
            <person name="Ohm R."/>
            <person name="Pangilinan J."/>
            <person name="Park H.-J."/>
            <person name="Ramirez L."/>
            <person name="Alfaro M."/>
            <person name="Sun H."/>
            <person name="Tritt A."/>
            <person name="Yoshinaga Y."/>
            <person name="Zwiers L.-H."/>
            <person name="Turgeon B."/>
            <person name="Goodwin S."/>
            <person name="Spatafora J."/>
            <person name="Crous P."/>
            <person name="Grigoriev I."/>
        </authorList>
    </citation>
    <scope>NUCLEOTIDE SEQUENCE</scope>
    <source>
        <strain evidence="7">CBS 109.77</strain>
    </source>
</reference>
<dbReference type="Pfam" id="PF04828">
    <property type="entry name" value="GFA"/>
    <property type="match status" value="1"/>
</dbReference>
<keyword evidence="8" id="KW-1185">Reference proteome</keyword>
<dbReference type="AlphaFoldDB" id="A0A6A6XNQ8"/>
<dbReference type="Gene3D" id="3.90.1590.10">
    <property type="entry name" value="glutathione-dependent formaldehyde- activating enzyme (gfa)"/>
    <property type="match status" value="1"/>
</dbReference>
<proteinExistence type="inferred from homology"/>
<name>A0A6A6XNQ8_9PLEO</name>
<dbReference type="Proteomes" id="UP000799757">
    <property type="component" value="Unassembled WGS sequence"/>
</dbReference>
<evidence type="ECO:0008006" key="9">
    <source>
        <dbReference type="Google" id="ProtNLM"/>
    </source>
</evidence>
<dbReference type="InterPro" id="IPR011057">
    <property type="entry name" value="Mss4-like_sf"/>
</dbReference>
<dbReference type="Pfam" id="PF07876">
    <property type="entry name" value="Dabb"/>
    <property type="match status" value="1"/>
</dbReference>
<dbReference type="GO" id="GO:0016846">
    <property type="term" value="F:carbon-sulfur lyase activity"/>
    <property type="evidence" value="ECO:0007669"/>
    <property type="project" value="InterPro"/>
</dbReference>
<organism evidence="7 8">
    <name type="scientific">Melanomma pulvis-pyrius CBS 109.77</name>
    <dbReference type="NCBI Taxonomy" id="1314802"/>
    <lineage>
        <taxon>Eukaryota</taxon>
        <taxon>Fungi</taxon>
        <taxon>Dikarya</taxon>
        <taxon>Ascomycota</taxon>
        <taxon>Pezizomycotina</taxon>
        <taxon>Dothideomycetes</taxon>
        <taxon>Pleosporomycetidae</taxon>
        <taxon>Pleosporales</taxon>
        <taxon>Melanommataceae</taxon>
        <taxon>Melanomma</taxon>
    </lineage>
</organism>
<feature type="domain" description="Stress-response A/B barrel" evidence="5">
    <location>
        <begin position="1"/>
        <end position="44"/>
    </location>
</feature>
<keyword evidence="3" id="KW-0862">Zinc</keyword>
<dbReference type="GO" id="GO:0046872">
    <property type="term" value="F:metal ion binding"/>
    <property type="evidence" value="ECO:0007669"/>
    <property type="project" value="UniProtKB-KW"/>
</dbReference>
<evidence type="ECO:0000259" key="6">
    <source>
        <dbReference type="PROSITE" id="PS51891"/>
    </source>
</evidence>
<dbReference type="PROSITE" id="PS51502">
    <property type="entry name" value="S_R_A_B_BARREL"/>
    <property type="match status" value="1"/>
</dbReference>
<sequence>MTHGFVLEFASQADLDYYLTEESVHVQFTKDVSKLIEDSVVIDIRDGVLFGPAAEHPSLKREGALKGTCHCEAVSWTARLEKAEHVLCHCSTCQKLGGGPYSCNQIIPKEELVIVKGQGNVGVYTYKGASGKSVNCHFCKTCTSHIYHHQDVMPDKVIVRTLLLEGGSKMPATGEIFGEGRLDWVKELKEGLVGGQ</sequence>
<keyword evidence="2" id="KW-0479">Metal-binding</keyword>
<accession>A0A6A6XNQ8</accession>
<dbReference type="EMBL" id="MU001790">
    <property type="protein sequence ID" value="KAF2798176.1"/>
    <property type="molecule type" value="Genomic_DNA"/>
</dbReference>
<dbReference type="Gene3D" id="3.30.70.100">
    <property type="match status" value="1"/>
</dbReference>
<comment type="similarity">
    <text evidence="1">Belongs to the Gfa family.</text>
</comment>
<dbReference type="PANTHER" id="PTHR33337">
    <property type="entry name" value="GFA DOMAIN-CONTAINING PROTEIN"/>
    <property type="match status" value="1"/>
</dbReference>
<dbReference type="PROSITE" id="PS51891">
    <property type="entry name" value="CENP_V_GFA"/>
    <property type="match status" value="1"/>
</dbReference>
<gene>
    <name evidence="7" type="ORF">K505DRAFT_297128</name>
</gene>
<evidence type="ECO:0000256" key="1">
    <source>
        <dbReference type="ARBA" id="ARBA00005495"/>
    </source>
</evidence>
<dbReference type="PANTHER" id="PTHR33337:SF30">
    <property type="entry name" value="DUF636 DOMAIN PROTEIN (AFU_ORTHOLOGUE AFUA_1G03180)"/>
    <property type="match status" value="1"/>
</dbReference>
<dbReference type="InterPro" id="IPR013097">
    <property type="entry name" value="Dabb"/>
</dbReference>
<dbReference type="SUPFAM" id="SSF51316">
    <property type="entry name" value="Mss4-like"/>
    <property type="match status" value="1"/>
</dbReference>
<feature type="domain" description="CENP-V/GFA" evidence="6">
    <location>
        <begin position="65"/>
        <end position="183"/>
    </location>
</feature>
<evidence type="ECO:0000256" key="3">
    <source>
        <dbReference type="ARBA" id="ARBA00022833"/>
    </source>
</evidence>
<evidence type="ECO:0000313" key="7">
    <source>
        <dbReference type="EMBL" id="KAF2798176.1"/>
    </source>
</evidence>
<keyword evidence="4" id="KW-0456">Lyase</keyword>
<dbReference type="OrthoDB" id="1601230at2759"/>
<dbReference type="InterPro" id="IPR006913">
    <property type="entry name" value="CENP-V/GFA"/>
</dbReference>
<evidence type="ECO:0000259" key="5">
    <source>
        <dbReference type="PROSITE" id="PS51502"/>
    </source>
</evidence>
<evidence type="ECO:0000256" key="4">
    <source>
        <dbReference type="ARBA" id="ARBA00023239"/>
    </source>
</evidence>